<proteinExistence type="predicted"/>
<organism evidence="3">
    <name type="scientific">Bionectria ochroleuca</name>
    <name type="common">Gliocladium roseum</name>
    <dbReference type="NCBI Taxonomy" id="29856"/>
    <lineage>
        <taxon>Eukaryota</taxon>
        <taxon>Fungi</taxon>
        <taxon>Dikarya</taxon>
        <taxon>Ascomycota</taxon>
        <taxon>Pezizomycotina</taxon>
        <taxon>Sordariomycetes</taxon>
        <taxon>Hypocreomycetidae</taxon>
        <taxon>Hypocreales</taxon>
        <taxon>Bionectriaceae</taxon>
        <taxon>Clonostachys</taxon>
    </lineage>
</organism>
<dbReference type="EMBL" id="CDPU01000125">
    <property type="protein sequence ID" value="CEO57685.1"/>
    <property type="molecule type" value="Genomic_DNA"/>
</dbReference>
<dbReference type="AlphaFoldDB" id="A0A0B7KRT3"/>
<gene>
    <name evidence="3" type="ORF">BN869_000013743_1</name>
</gene>
<dbReference type="InterPro" id="IPR051317">
    <property type="entry name" value="Gfo/Idh/MocA_oxidoreduct"/>
</dbReference>
<dbReference type="Pfam" id="PF01408">
    <property type="entry name" value="GFO_IDH_MocA"/>
    <property type="match status" value="1"/>
</dbReference>
<dbReference type="InterPro" id="IPR055080">
    <property type="entry name" value="Gal80p-like_C"/>
</dbReference>
<evidence type="ECO:0000259" key="2">
    <source>
        <dbReference type="Pfam" id="PF22685"/>
    </source>
</evidence>
<accession>A0A0B7KRT3</accession>
<dbReference type="Pfam" id="PF22685">
    <property type="entry name" value="Gal80p_C-like"/>
    <property type="match status" value="1"/>
</dbReference>
<feature type="domain" description="Gal80p-like C-terminal" evidence="2">
    <location>
        <begin position="143"/>
        <end position="286"/>
    </location>
</feature>
<reference evidence="3" key="1">
    <citation type="submission" date="2015-01" db="EMBL/GenBank/DDBJ databases">
        <authorList>
            <person name="Durling Mikael"/>
        </authorList>
    </citation>
    <scope>NUCLEOTIDE SEQUENCE</scope>
</reference>
<evidence type="ECO:0000259" key="1">
    <source>
        <dbReference type="Pfam" id="PF01408"/>
    </source>
</evidence>
<dbReference type="InterPro" id="IPR000683">
    <property type="entry name" value="Gfo/Idh/MocA-like_OxRdtase_N"/>
</dbReference>
<dbReference type="InterPro" id="IPR036291">
    <property type="entry name" value="NAD(P)-bd_dom_sf"/>
</dbReference>
<feature type="domain" description="Gfo/Idh/MocA-like oxidoreductase N-terminal" evidence="1">
    <location>
        <begin position="5"/>
        <end position="136"/>
    </location>
</feature>
<dbReference type="SUPFAM" id="SSF55347">
    <property type="entry name" value="Glyceraldehyde-3-phosphate dehydrogenase-like, C-terminal domain"/>
    <property type="match status" value="1"/>
</dbReference>
<protein>
    <submittedName>
        <fullName evidence="3">Uncharacterized protein</fullName>
    </submittedName>
</protein>
<evidence type="ECO:0000313" key="3">
    <source>
        <dbReference type="EMBL" id="CEO57685.1"/>
    </source>
</evidence>
<dbReference type="PANTHER" id="PTHR43708">
    <property type="entry name" value="CONSERVED EXPRESSED OXIDOREDUCTASE (EUROFUNG)"/>
    <property type="match status" value="1"/>
</dbReference>
<dbReference type="Gene3D" id="3.30.360.10">
    <property type="entry name" value="Dihydrodipicolinate Reductase, domain 2"/>
    <property type="match status" value="1"/>
</dbReference>
<dbReference type="PANTHER" id="PTHR43708:SF1">
    <property type="entry name" value="GALACTOSE_LACTOSE METABOLISM REGULATORY PROTEIN GAL80"/>
    <property type="match status" value="1"/>
</dbReference>
<dbReference type="SUPFAM" id="SSF51735">
    <property type="entry name" value="NAD(P)-binding Rossmann-fold domains"/>
    <property type="match status" value="1"/>
</dbReference>
<sequence length="369" mass="40110">MAPIRTAIIGLSASGASATSWASNAHLPYLLSPRGQSKYKIVALCNSSVDAARKAIQHFNLPPDTKAYGDPQAVADDADIELVVVATRVDVHYQTALPSAKAGKHVYVEWPLAQDVEHVDDLVQAAKDGGGRTVVGLQGRVSPPVLKLRDLLKEGRIGKVLSSEVRAAGGSIDRNTLPESLKYFTPKGIGGNVFTIGFGHYFAKIKPHTQIQRPEVKISSSVSKEIIETVKTNVPDLVIAVGTVTPSETVQENASVLFRFRQGQPFGNEPALVWTINGTKGELRLTAQAGTTLHAAAYFGSVIIEHHDFATDRVEDIPWAWEDWQEGLPVLARIVGLVYERFAEKVVSGVPTFDDAQKRHKQLEEIIEN</sequence>
<name>A0A0B7KRT3_BIOOC</name>
<dbReference type="GO" id="GO:0000166">
    <property type="term" value="F:nucleotide binding"/>
    <property type="evidence" value="ECO:0007669"/>
    <property type="project" value="InterPro"/>
</dbReference>
<dbReference type="Gene3D" id="3.40.50.720">
    <property type="entry name" value="NAD(P)-binding Rossmann-like Domain"/>
    <property type="match status" value="1"/>
</dbReference>